<evidence type="ECO:0000313" key="1">
    <source>
        <dbReference type="EMBL" id="GIF75130.1"/>
    </source>
</evidence>
<comment type="caution">
    <text evidence="1">The sequence shown here is derived from an EMBL/GenBank/DDBJ whole genome shotgun (WGS) entry which is preliminary data.</text>
</comment>
<dbReference type="EMBL" id="BONE01000039">
    <property type="protein sequence ID" value="GIF75130.1"/>
    <property type="molecule type" value="Genomic_DNA"/>
</dbReference>
<reference evidence="1 2" key="1">
    <citation type="submission" date="2021-01" db="EMBL/GenBank/DDBJ databases">
        <title>Whole genome shotgun sequence of Asanoa siamensis NBRC 107932.</title>
        <authorList>
            <person name="Komaki H."/>
            <person name="Tamura T."/>
        </authorList>
    </citation>
    <scope>NUCLEOTIDE SEQUENCE [LARGE SCALE GENOMIC DNA]</scope>
    <source>
        <strain evidence="1 2">NBRC 107932</strain>
    </source>
</reference>
<dbReference type="RefSeq" id="WP_203716011.1">
    <property type="nucleotide sequence ID" value="NZ_BONE01000039.1"/>
</dbReference>
<accession>A0ABQ4CV31</accession>
<evidence type="ECO:0008006" key="3">
    <source>
        <dbReference type="Google" id="ProtNLM"/>
    </source>
</evidence>
<protein>
    <recommendedName>
        <fullName evidence="3">Conjugal transfer protein TraB</fullName>
    </recommendedName>
</protein>
<sequence>MQIIEVTDLAVRSAVIRLRRQGSALQFVLYPMIHMAKPTFYAAVAKRLRTADIVVAEGVGGAGGGKHSVLVGALTLSYTVLRFNRRAQLVRQDIDYQALGVPVVRPDVTADEFAAGWRRIPLAFRLTMWAVLPLVLITRLFGGTRAIWSHSMETNDLPLTHQEEEDNDLPEALEAAFLGSRDERLVAALCRLHEQRGDDPIEVAVVYGAGHTPAIVHGLIQRYGYRPRAADWLTIADL</sequence>
<evidence type="ECO:0000313" key="2">
    <source>
        <dbReference type="Proteomes" id="UP000604117"/>
    </source>
</evidence>
<gene>
    <name evidence="1" type="ORF">Asi02nite_46480</name>
</gene>
<name>A0ABQ4CV31_9ACTN</name>
<dbReference type="Proteomes" id="UP000604117">
    <property type="component" value="Unassembled WGS sequence"/>
</dbReference>
<proteinExistence type="predicted"/>
<keyword evidence="2" id="KW-1185">Reference proteome</keyword>
<organism evidence="1 2">
    <name type="scientific">Asanoa siamensis</name>
    <dbReference type="NCBI Taxonomy" id="926357"/>
    <lineage>
        <taxon>Bacteria</taxon>
        <taxon>Bacillati</taxon>
        <taxon>Actinomycetota</taxon>
        <taxon>Actinomycetes</taxon>
        <taxon>Micromonosporales</taxon>
        <taxon>Micromonosporaceae</taxon>
        <taxon>Asanoa</taxon>
    </lineage>
</organism>